<dbReference type="InterPro" id="IPR001138">
    <property type="entry name" value="Zn2Cys6_DnaBD"/>
</dbReference>
<comment type="subcellular location">
    <subcellularLocation>
        <location evidence="1">Nucleus</location>
    </subcellularLocation>
</comment>
<evidence type="ECO:0000313" key="5">
    <source>
        <dbReference type="Proteomes" id="UP000766486"/>
    </source>
</evidence>
<dbReference type="EMBL" id="CABFNS010000809">
    <property type="protein sequence ID" value="VUC29727.1"/>
    <property type="molecule type" value="Genomic_DNA"/>
</dbReference>
<gene>
    <name evidence="4" type="ORF">CLO192961_LOCUS266447</name>
</gene>
<dbReference type="InterPro" id="IPR021858">
    <property type="entry name" value="Fun_TF"/>
</dbReference>
<evidence type="ECO:0000259" key="3">
    <source>
        <dbReference type="PROSITE" id="PS50048"/>
    </source>
</evidence>
<dbReference type="Gene3D" id="4.10.240.10">
    <property type="entry name" value="Zn(2)-C6 fungal-type DNA-binding domain"/>
    <property type="match status" value="1"/>
</dbReference>
<dbReference type="SUPFAM" id="SSF57701">
    <property type="entry name" value="Zn2/Cys6 DNA-binding domain"/>
    <property type="match status" value="1"/>
</dbReference>
<dbReference type="Pfam" id="PF11951">
    <property type="entry name" value="Fungal_trans_2"/>
    <property type="match status" value="1"/>
</dbReference>
<dbReference type="PANTHER" id="PTHR37534:SF46">
    <property type="entry name" value="ZN(II)2CYS6 TRANSCRIPTION FACTOR (EUROFUNG)"/>
    <property type="match status" value="1"/>
</dbReference>
<keyword evidence="2" id="KW-0539">Nucleus</keyword>
<dbReference type="CDD" id="cd00067">
    <property type="entry name" value="GAL4"/>
    <property type="match status" value="1"/>
</dbReference>
<evidence type="ECO:0000313" key="4">
    <source>
        <dbReference type="EMBL" id="VUC29727.1"/>
    </source>
</evidence>
<name>A0ABY6UEV0_BIOOC</name>
<keyword evidence="5" id="KW-1185">Reference proteome</keyword>
<feature type="domain" description="Zn(2)-C6 fungal-type" evidence="3">
    <location>
        <begin position="16"/>
        <end position="46"/>
    </location>
</feature>
<reference evidence="4 5" key="1">
    <citation type="submission" date="2019-06" db="EMBL/GenBank/DDBJ databases">
        <authorList>
            <person name="Broberg M."/>
        </authorList>
    </citation>
    <scope>NUCLEOTIDE SEQUENCE [LARGE SCALE GENOMIC DNA]</scope>
</reference>
<evidence type="ECO:0000256" key="2">
    <source>
        <dbReference type="ARBA" id="ARBA00023242"/>
    </source>
</evidence>
<proteinExistence type="predicted"/>
<dbReference type="PROSITE" id="PS50048">
    <property type="entry name" value="ZN2_CY6_FUNGAL_2"/>
    <property type="match status" value="1"/>
</dbReference>
<dbReference type="PROSITE" id="PS00463">
    <property type="entry name" value="ZN2_CY6_FUNGAL_1"/>
    <property type="match status" value="1"/>
</dbReference>
<sequence>MVTKQPTTTPRRVRTGCIPCRRRKKKCDERKPTCLGCERNAVTCAWADPSKKEMARRKPLYMRRVTGGLGMAWKVASLPRLQQTDMPGLSPLLRRVLGPDASMALFSHFIACTVPKMATRQGAANPWSTLVLAQMQLDEMFLHAVLALSSAHMGTKNPNIILDGEVHHGIALSCLKDRVSKYSTEDQPLFPLVITALSLALYEVWDI</sequence>
<evidence type="ECO:0000256" key="1">
    <source>
        <dbReference type="ARBA" id="ARBA00004123"/>
    </source>
</evidence>
<dbReference type="PANTHER" id="PTHR37534">
    <property type="entry name" value="TRANSCRIPTIONAL ACTIVATOR PROTEIN UGA3"/>
    <property type="match status" value="1"/>
</dbReference>
<dbReference type="Proteomes" id="UP000766486">
    <property type="component" value="Unassembled WGS sequence"/>
</dbReference>
<dbReference type="SMART" id="SM00066">
    <property type="entry name" value="GAL4"/>
    <property type="match status" value="1"/>
</dbReference>
<accession>A0ABY6UEV0</accession>
<dbReference type="InterPro" id="IPR036864">
    <property type="entry name" value="Zn2-C6_fun-type_DNA-bd_sf"/>
</dbReference>
<organism evidence="4 5">
    <name type="scientific">Bionectria ochroleuca</name>
    <name type="common">Gliocladium roseum</name>
    <dbReference type="NCBI Taxonomy" id="29856"/>
    <lineage>
        <taxon>Eukaryota</taxon>
        <taxon>Fungi</taxon>
        <taxon>Dikarya</taxon>
        <taxon>Ascomycota</taxon>
        <taxon>Pezizomycotina</taxon>
        <taxon>Sordariomycetes</taxon>
        <taxon>Hypocreomycetidae</taxon>
        <taxon>Hypocreales</taxon>
        <taxon>Bionectriaceae</taxon>
        <taxon>Clonostachys</taxon>
    </lineage>
</organism>
<protein>
    <recommendedName>
        <fullName evidence="3">Zn(2)-C6 fungal-type domain-containing protein</fullName>
    </recommendedName>
</protein>
<comment type="caution">
    <text evidence="4">The sequence shown here is derived from an EMBL/GenBank/DDBJ whole genome shotgun (WGS) entry which is preliminary data.</text>
</comment>
<dbReference type="Pfam" id="PF00172">
    <property type="entry name" value="Zn_clus"/>
    <property type="match status" value="1"/>
</dbReference>